<dbReference type="AlphaFoldDB" id="A0A8I0LGB3"/>
<dbReference type="EMBL" id="JACSPR010000013">
    <property type="protein sequence ID" value="MBD8031293.1"/>
    <property type="molecule type" value="Genomic_DNA"/>
</dbReference>
<evidence type="ECO:0000313" key="3">
    <source>
        <dbReference type="Proteomes" id="UP000650224"/>
    </source>
</evidence>
<dbReference type="RefSeq" id="WP_191734525.1">
    <property type="nucleotide sequence ID" value="NZ_JACSPR010000013.1"/>
</dbReference>
<feature type="transmembrane region" description="Helical" evidence="1">
    <location>
        <begin position="149"/>
        <end position="172"/>
    </location>
</feature>
<keyword evidence="1" id="KW-0812">Transmembrane</keyword>
<keyword evidence="1" id="KW-0472">Membrane</keyword>
<dbReference type="Proteomes" id="UP000650224">
    <property type="component" value="Unassembled WGS sequence"/>
</dbReference>
<keyword evidence="1" id="KW-1133">Transmembrane helix</keyword>
<feature type="transmembrane region" description="Helical" evidence="1">
    <location>
        <begin position="114"/>
        <end position="137"/>
    </location>
</feature>
<reference evidence="2 3" key="1">
    <citation type="submission" date="2020-08" db="EMBL/GenBank/DDBJ databases">
        <title>A Genomic Blueprint of the Chicken Gut Microbiome.</title>
        <authorList>
            <person name="Gilroy R."/>
            <person name="Ravi A."/>
            <person name="Getino M."/>
            <person name="Pursley I."/>
            <person name="Horton D.L."/>
            <person name="Alikhan N.-F."/>
            <person name="Baker D."/>
            <person name="Gharbi K."/>
            <person name="Hall N."/>
            <person name="Watson M."/>
            <person name="Adriaenssens E.M."/>
            <person name="Foster-Nyarko E."/>
            <person name="Jarju S."/>
            <person name="Secka A."/>
            <person name="Antonio M."/>
            <person name="Oren A."/>
            <person name="Chaudhuri R."/>
            <person name="La Ragione R.M."/>
            <person name="Hildebrand F."/>
            <person name="Pallen M.J."/>
        </authorList>
    </citation>
    <scope>NUCLEOTIDE SEQUENCE [LARGE SCALE GENOMIC DNA]</scope>
    <source>
        <strain evidence="2 3">Sa1YVA5</strain>
    </source>
</reference>
<protein>
    <recommendedName>
        <fullName evidence="4">Alpha/beta hydrolase</fullName>
    </recommendedName>
</protein>
<keyword evidence="3" id="KW-1185">Reference proteome</keyword>
<accession>A0A8I0LGB3</accession>
<organism evidence="2 3">
    <name type="scientific">Corynebacterium gallinarum</name>
    <dbReference type="NCBI Taxonomy" id="2762214"/>
    <lineage>
        <taxon>Bacteria</taxon>
        <taxon>Bacillati</taxon>
        <taxon>Actinomycetota</taxon>
        <taxon>Actinomycetes</taxon>
        <taxon>Mycobacteriales</taxon>
        <taxon>Corynebacteriaceae</taxon>
        <taxon>Corynebacterium</taxon>
    </lineage>
</organism>
<dbReference type="InterPro" id="IPR029058">
    <property type="entry name" value="AB_hydrolase_fold"/>
</dbReference>
<dbReference type="SUPFAM" id="SSF53474">
    <property type="entry name" value="alpha/beta-Hydrolases"/>
    <property type="match status" value="1"/>
</dbReference>
<evidence type="ECO:0000313" key="2">
    <source>
        <dbReference type="EMBL" id="MBD8031293.1"/>
    </source>
</evidence>
<sequence length="488" mass="55215">MATKRITEQRQAVVLIHGMGEQHPLDTIRAFLRGTHPPGARFFSWPQRLGGNTELRRFSRRHPETEFKTDYFEFYWAHHLQAGSARYALVWALKNAFRTPPEKEDRALLRSLNILRALLIVFLLLAVAIGGCLWLIYRNPDPITGWQLAASIILTVAALALTALLLLAWKFLAGQLADAARYLTPDPANIEARNAIRNEGLELLRHIHDSGVYNRVIVVGHSLGSVIGFDILRLAWDELRHPEAPSVVPDTLAREFTRTALELPANPTPEEIGVWQQTQHALWVESRRRTMRWLVTDFITLGSPLAHASFLLDDDPKQFRERLLEREYPTSPPDVDTTATGEIRDIFYTEQYEADGVVFESLVAHHGAMFAVTRWTNGYFPVKGLTGDPIGGPIAEEFGRGIRDVAIRLTSDNTKLLQDLIVWPHLKYWAAELDPARHSTDPEVLAQRRRCDLETGTRVAHEALREFLRLDQVPPDPEVAVDVTAPFA</sequence>
<evidence type="ECO:0008006" key="4">
    <source>
        <dbReference type="Google" id="ProtNLM"/>
    </source>
</evidence>
<name>A0A8I0LGB3_9CORY</name>
<proteinExistence type="predicted"/>
<comment type="caution">
    <text evidence="2">The sequence shown here is derived from an EMBL/GenBank/DDBJ whole genome shotgun (WGS) entry which is preliminary data.</text>
</comment>
<gene>
    <name evidence="2" type="ORF">H9627_13375</name>
</gene>
<evidence type="ECO:0000256" key="1">
    <source>
        <dbReference type="SAM" id="Phobius"/>
    </source>
</evidence>